<keyword evidence="1" id="KW-0347">Helicase</keyword>
<protein>
    <submittedName>
        <fullName evidence="1">Superfamily I DNA/RNA helicase</fullName>
    </submittedName>
</protein>
<keyword evidence="1" id="KW-0547">Nucleotide-binding</keyword>
<proteinExistence type="predicted"/>
<feature type="non-terminal residue" evidence="1">
    <location>
        <position position="1"/>
    </location>
</feature>
<sequence>ARRFHSALARGKRRIPTIERAEELSRLIAWCEARDALVSDPERQKYFGALFRGLDADIEQIARLNTWYVDSHAILVGCPGLTEKVDLTTLAADRISELASRSADVRVSVERLVSLQATVRSILGADIARFRDSLLLGWGQALAHLAKVVEGFNTVLGFFTPRVNRNLSPKDALRLMETRAELDTALPDLALLLHGESLLREAAGDEVCRLTIISAGDWKSGLATIRSAADLVLETMAQATTFAADEDPLSVAEGFAAAKSELDDAWAAVAPAAAWNNFPGWDELADDALASATMARRILERLSAHARAGITLDTVF</sequence>
<reference evidence="1" key="2">
    <citation type="journal article" date="2014" name="ISME J.">
        <title>Microbial stratification in low pH oxic and suboxic macroscopic growths along an acid mine drainage.</title>
        <authorList>
            <person name="Mendez-Garcia C."/>
            <person name="Mesa V."/>
            <person name="Sprenger R.R."/>
            <person name="Richter M."/>
            <person name="Diez M.S."/>
            <person name="Solano J."/>
            <person name="Bargiela R."/>
            <person name="Golyshina O.V."/>
            <person name="Manteca A."/>
            <person name="Ramos J.L."/>
            <person name="Gallego J.R."/>
            <person name="Llorente I."/>
            <person name="Martins Dos Santos V.A."/>
            <person name="Jensen O.N."/>
            <person name="Pelaez A.I."/>
            <person name="Sanchez J."/>
            <person name="Ferrer M."/>
        </authorList>
    </citation>
    <scope>NUCLEOTIDE SEQUENCE</scope>
</reference>
<feature type="non-terminal residue" evidence="1">
    <location>
        <position position="316"/>
    </location>
</feature>
<dbReference type="EMBL" id="AUZY01007546">
    <property type="protein sequence ID" value="EQD49523.1"/>
    <property type="molecule type" value="Genomic_DNA"/>
</dbReference>
<reference evidence="1" key="1">
    <citation type="submission" date="2013-08" db="EMBL/GenBank/DDBJ databases">
        <authorList>
            <person name="Mendez C."/>
            <person name="Richter M."/>
            <person name="Ferrer M."/>
            <person name="Sanchez J."/>
        </authorList>
    </citation>
    <scope>NUCLEOTIDE SEQUENCE</scope>
</reference>
<accession>T0ZY81</accession>
<gene>
    <name evidence="1" type="ORF">B1B_11591</name>
</gene>
<organism evidence="1">
    <name type="scientific">mine drainage metagenome</name>
    <dbReference type="NCBI Taxonomy" id="410659"/>
    <lineage>
        <taxon>unclassified sequences</taxon>
        <taxon>metagenomes</taxon>
        <taxon>ecological metagenomes</taxon>
    </lineage>
</organism>
<comment type="caution">
    <text evidence="1">The sequence shown here is derived from an EMBL/GenBank/DDBJ whole genome shotgun (WGS) entry which is preliminary data.</text>
</comment>
<name>T0ZY81_9ZZZZ</name>
<dbReference type="GO" id="GO:0004386">
    <property type="term" value="F:helicase activity"/>
    <property type="evidence" value="ECO:0007669"/>
    <property type="project" value="UniProtKB-KW"/>
</dbReference>
<dbReference type="AlphaFoldDB" id="T0ZY81"/>
<evidence type="ECO:0000313" key="1">
    <source>
        <dbReference type="EMBL" id="EQD49523.1"/>
    </source>
</evidence>
<keyword evidence="1" id="KW-0067">ATP-binding</keyword>
<keyword evidence="1" id="KW-0378">Hydrolase</keyword>